<evidence type="ECO:0000256" key="1">
    <source>
        <dbReference type="SAM" id="MobiDB-lite"/>
    </source>
</evidence>
<feature type="region of interest" description="Disordered" evidence="1">
    <location>
        <begin position="85"/>
        <end position="104"/>
    </location>
</feature>
<reference evidence="3 4" key="1">
    <citation type="submission" date="2019-05" db="EMBL/GenBank/DDBJ databases">
        <title>Draft genome sequence of Nonomuraea turkmeniaca DSM 43926.</title>
        <authorList>
            <person name="Saricaoglu S."/>
            <person name="Isik K."/>
        </authorList>
    </citation>
    <scope>NUCLEOTIDE SEQUENCE [LARGE SCALE GENOMIC DNA]</scope>
    <source>
        <strain evidence="3 4">DSM 43926</strain>
    </source>
</reference>
<gene>
    <name evidence="3" type="ORF">ETD86_22590</name>
</gene>
<name>A0A5S4FFB0_9ACTN</name>
<keyword evidence="4" id="KW-1185">Reference proteome</keyword>
<feature type="chain" id="PRO_5024270838" evidence="2">
    <location>
        <begin position="26"/>
        <end position="104"/>
    </location>
</feature>
<comment type="caution">
    <text evidence="3">The sequence shown here is derived from an EMBL/GenBank/DDBJ whole genome shotgun (WGS) entry which is preliminary data.</text>
</comment>
<organism evidence="3 4">
    <name type="scientific">Nonomuraea turkmeniaca</name>
    <dbReference type="NCBI Taxonomy" id="103838"/>
    <lineage>
        <taxon>Bacteria</taxon>
        <taxon>Bacillati</taxon>
        <taxon>Actinomycetota</taxon>
        <taxon>Actinomycetes</taxon>
        <taxon>Streptosporangiales</taxon>
        <taxon>Streptosporangiaceae</taxon>
        <taxon>Nonomuraea</taxon>
    </lineage>
</organism>
<evidence type="ECO:0000313" key="3">
    <source>
        <dbReference type="EMBL" id="TMR17915.1"/>
    </source>
</evidence>
<proteinExistence type="predicted"/>
<dbReference type="OrthoDB" id="3542883at2"/>
<keyword evidence="2" id="KW-0732">Signal</keyword>
<dbReference type="AlphaFoldDB" id="A0A5S4FFB0"/>
<dbReference type="RefSeq" id="WP_138668147.1">
    <property type="nucleotide sequence ID" value="NZ_VCKY01000075.1"/>
</dbReference>
<protein>
    <submittedName>
        <fullName evidence="3">Uncharacterized protein</fullName>
    </submittedName>
</protein>
<accession>A0A5S4FFB0</accession>
<evidence type="ECO:0000313" key="4">
    <source>
        <dbReference type="Proteomes" id="UP000309128"/>
    </source>
</evidence>
<dbReference type="EMBL" id="VCKY01000075">
    <property type="protein sequence ID" value="TMR17915.1"/>
    <property type="molecule type" value="Genomic_DNA"/>
</dbReference>
<dbReference type="Proteomes" id="UP000309128">
    <property type="component" value="Unassembled WGS sequence"/>
</dbReference>
<sequence>MIRRILAGAAIAAVALGLSATAASADQHNPHNSGHAVLSQFQIIDDALNNVLNHSLNDSIRDIEITGVQLAELQEINLDVLSNYQPKLGNYNKDSSANAGGLRS</sequence>
<feature type="signal peptide" evidence="2">
    <location>
        <begin position="1"/>
        <end position="25"/>
    </location>
</feature>
<evidence type="ECO:0000256" key="2">
    <source>
        <dbReference type="SAM" id="SignalP"/>
    </source>
</evidence>